<dbReference type="AlphaFoldDB" id="A0A1G5X1D9"/>
<organism evidence="1 2">
    <name type="scientific">Algoriphagus alkaliphilus</name>
    <dbReference type="NCBI Taxonomy" id="279824"/>
    <lineage>
        <taxon>Bacteria</taxon>
        <taxon>Pseudomonadati</taxon>
        <taxon>Bacteroidota</taxon>
        <taxon>Cytophagia</taxon>
        <taxon>Cytophagales</taxon>
        <taxon>Cyclobacteriaceae</taxon>
        <taxon>Algoriphagus</taxon>
    </lineage>
</organism>
<dbReference type="InterPro" id="IPR036412">
    <property type="entry name" value="HAD-like_sf"/>
</dbReference>
<sequence>MKTYQHLFFDLDHTLWDYDRNVAESLSELYQIYGLQDMGIPTFERFFEAFHDINFQLWDWYNVGKIDKHDLRKTRFPRIFAKAGGQVNAIPKEFEEDFMHRTSSKPHVFPYSKEILTYLKEKYRIHIITNGFNESQSKKMQSSGLDVFFELIVTSETTGHKKPDPRIFHYAMKQLSTRSENCLMIGDNPNSDILGAQNAFIDQVFFNPDKKEIQLLPTYTIAHLRELEDLL</sequence>
<evidence type="ECO:0000313" key="2">
    <source>
        <dbReference type="Proteomes" id="UP000198756"/>
    </source>
</evidence>
<dbReference type="PANTHER" id="PTHR47478">
    <property type="match status" value="1"/>
</dbReference>
<dbReference type="EMBL" id="FMXE01000008">
    <property type="protein sequence ID" value="SDA63395.1"/>
    <property type="molecule type" value="Genomic_DNA"/>
</dbReference>
<accession>A0A1G5X1D9</accession>
<dbReference type="SFLD" id="SFLDG01135">
    <property type="entry name" value="C1.5.6:_HAD__Beta-PGM__Phospha"/>
    <property type="match status" value="1"/>
</dbReference>
<dbReference type="STRING" id="279824.SAMN03080617_01432"/>
<gene>
    <name evidence="1" type="ORF">SAMN03080617_01432</name>
</gene>
<dbReference type="SFLD" id="SFLDS00003">
    <property type="entry name" value="Haloacid_Dehalogenase"/>
    <property type="match status" value="1"/>
</dbReference>
<dbReference type="Gene3D" id="3.40.50.1000">
    <property type="entry name" value="HAD superfamily/HAD-like"/>
    <property type="match status" value="1"/>
</dbReference>
<dbReference type="InterPro" id="IPR023214">
    <property type="entry name" value="HAD_sf"/>
</dbReference>
<keyword evidence="2" id="KW-1185">Reference proteome</keyword>
<name>A0A1G5X1D9_9BACT</name>
<dbReference type="NCBIfam" id="TIGR01549">
    <property type="entry name" value="HAD-SF-IA-v1"/>
    <property type="match status" value="1"/>
</dbReference>
<reference evidence="2" key="1">
    <citation type="submission" date="2016-10" db="EMBL/GenBank/DDBJ databases">
        <authorList>
            <person name="Varghese N."/>
            <person name="Submissions S."/>
        </authorList>
    </citation>
    <scope>NUCLEOTIDE SEQUENCE [LARGE SCALE GENOMIC DNA]</scope>
    <source>
        <strain evidence="2">DSM 22703</strain>
    </source>
</reference>
<dbReference type="InterPro" id="IPR052550">
    <property type="entry name" value="Pyrimidine_5'-ntase_YjjG"/>
</dbReference>
<dbReference type="SUPFAM" id="SSF56784">
    <property type="entry name" value="HAD-like"/>
    <property type="match status" value="1"/>
</dbReference>
<keyword evidence="1" id="KW-0378">Hydrolase</keyword>
<protein>
    <submittedName>
        <fullName evidence="1">Putative hydrolase of the HAD superfamily</fullName>
    </submittedName>
</protein>
<dbReference type="InterPro" id="IPR023198">
    <property type="entry name" value="PGP-like_dom2"/>
</dbReference>
<dbReference type="RefSeq" id="WP_092729263.1">
    <property type="nucleotide sequence ID" value="NZ_FMXE01000008.1"/>
</dbReference>
<dbReference type="InterPro" id="IPR011951">
    <property type="entry name" value="HAD-SF_hydro_IA_YjjG/PynA"/>
</dbReference>
<dbReference type="InterPro" id="IPR006439">
    <property type="entry name" value="HAD-SF_hydro_IA"/>
</dbReference>
<dbReference type="PANTHER" id="PTHR47478:SF1">
    <property type="entry name" value="PYRIMIDINE 5'-NUCLEOTIDASE YJJG"/>
    <property type="match status" value="1"/>
</dbReference>
<dbReference type="Gene3D" id="1.10.150.240">
    <property type="entry name" value="Putative phosphatase, domain 2"/>
    <property type="match status" value="1"/>
</dbReference>
<dbReference type="OrthoDB" id="9802350at2"/>
<dbReference type="Pfam" id="PF00702">
    <property type="entry name" value="Hydrolase"/>
    <property type="match status" value="1"/>
</dbReference>
<dbReference type="Proteomes" id="UP000198756">
    <property type="component" value="Unassembled WGS sequence"/>
</dbReference>
<dbReference type="GO" id="GO:0008253">
    <property type="term" value="F:5'-nucleotidase activity"/>
    <property type="evidence" value="ECO:0007669"/>
    <property type="project" value="InterPro"/>
</dbReference>
<dbReference type="NCBIfam" id="TIGR02254">
    <property type="entry name" value="YjjG_YfnB"/>
    <property type="match status" value="1"/>
</dbReference>
<dbReference type="SFLD" id="SFLDG01129">
    <property type="entry name" value="C1.5:_HAD__Beta-PGM__Phosphata"/>
    <property type="match status" value="1"/>
</dbReference>
<evidence type="ECO:0000313" key="1">
    <source>
        <dbReference type="EMBL" id="SDA63395.1"/>
    </source>
</evidence>
<proteinExistence type="predicted"/>